<gene>
    <name evidence="5" type="ORF">VFH_I469520</name>
</gene>
<evidence type="ECO:0000256" key="1">
    <source>
        <dbReference type="ARBA" id="ARBA00008668"/>
    </source>
</evidence>
<reference evidence="5 6" key="1">
    <citation type="submission" date="2023-01" db="EMBL/GenBank/DDBJ databases">
        <authorList>
            <person name="Kreplak J."/>
        </authorList>
    </citation>
    <scope>NUCLEOTIDE SEQUENCE [LARGE SCALE GENOMIC DNA]</scope>
</reference>
<evidence type="ECO:0000256" key="2">
    <source>
        <dbReference type="ARBA" id="ARBA00022729"/>
    </source>
</evidence>
<keyword evidence="2" id="KW-0732">Signal</keyword>
<dbReference type="CDD" id="cd01837">
    <property type="entry name" value="SGNH_plant_lipase_like"/>
    <property type="match status" value="1"/>
</dbReference>
<protein>
    <recommendedName>
        <fullName evidence="7">GDSL esterase/lipase</fullName>
    </recommendedName>
</protein>
<dbReference type="Gene3D" id="3.40.50.1110">
    <property type="entry name" value="SGNH hydrolase"/>
    <property type="match status" value="1"/>
</dbReference>
<dbReference type="AlphaFoldDB" id="A0AAV0Z0H6"/>
<sequence length="394" mass="43197">MTKQQTKMNSLQQPQQWLLIVLSLVLATAATSCYTSIFSFGDSLTDTGNLNFISQPQSPNCLLPPYGETHFHHANGRCSNGRLIIDFIAEYLGLPYVKPYLGFKNGGVEESGSIEDGVNFAVAGVTALGRSFFEEKGFVVGATANYSLMVQIDEFKEMLPSICNSTSRCKDVLGSSLFVVGEIGGNDYVFPLFAKNSYGDLISYAPRIISVITSAIRELIDLGAVTIVVPGSLPLGCNPVLLTMYATTDEMEYDEAGCLKWLYKLFEYHNELLQIELNKLRVVYPFTNIIYADYFNAALQFYKSPEQFGFDGNTLKLCCGGGGPYNYNETALCGNPEVTACDDPSKYVNWDGYHLTEAAYRIIAKALLEGPYTIPKLSVSCPSNKTSGVSLATQ</sequence>
<keyword evidence="6" id="KW-1185">Reference proteome</keyword>
<organism evidence="5 6">
    <name type="scientific">Vicia faba</name>
    <name type="common">Broad bean</name>
    <name type="synonym">Faba vulgaris</name>
    <dbReference type="NCBI Taxonomy" id="3906"/>
    <lineage>
        <taxon>Eukaryota</taxon>
        <taxon>Viridiplantae</taxon>
        <taxon>Streptophyta</taxon>
        <taxon>Embryophyta</taxon>
        <taxon>Tracheophyta</taxon>
        <taxon>Spermatophyta</taxon>
        <taxon>Magnoliopsida</taxon>
        <taxon>eudicotyledons</taxon>
        <taxon>Gunneridae</taxon>
        <taxon>Pentapetalae</taxon>
        <taxon>rosids</taxon>
        <taxon>fabids</taxon>
        <taxon>Fabales</taxon>
        <taxon>Fabaceae</taxon>
        <taxon>Papilionoideae</taxon>
        <taxon>50 kb inversion clade</taxon>
        <taxon>NPAAA clade</taxon>
        <taxon>Hologalegina</taxon>
        <taxon>IRL clade</taxon>
        <taxon>Fabeae</taxon>
        <taxon>Vicia</taxon>
    </lineage>
</organism>
<evidence type="ECO:0000256" key="4">
    <source>
        <dbReference type="ARBA" id="ARBA00023180"/>
    </source>
</evidence>
<dbReference type="SUPFAM" id="SSF52266">
    <property type="entry name" value="SGNH hydrolase"/>
    <property type="match status" value="1"/>
</dbReference>
<dbReference type="InterPro" id="IPR035669">
    <property type="entry name" value="SGNH_plant_lipase-like"/>
</dbReference>
<dbReference type="PANTHER" id="PTHR22835">
    <property type="entry name" value="ZINC FINGER FYVE DOMAIN CONTAINING PROTEIN"/>
    <property type="match status" value="1"/>
</dbReference>
<dbReference type="InterPro" id="IPR036514">
    <property type="entry name" value="SGNH_hydro_sf"/>
</dbReference>
<name>A0AAV0Z0H6_VICFA</name>
<evidence type="ECO:0008006" key="7">
    <source>
        <dbReference type="Google" id="ProtNLM"/>
    </source>
</evidence>
<dbReference type="EMBL" id="OX451736">
    <property type="protein sequence ID" value="CAI8591038.1"/>
    <property type="molecule type" value="Genomic_DNA"/>
</dbReference>
<proteinExistence type="inferred from homology"/>
<accession>A0AAV0Z0H6</accession>
<dbReference type="InterPro" id="IPR001087">
    <property type="entry name" value="GDSL"/>
</dbReference>
<keyword evidence="4" id="KW-0325">Glycoprotein</keyword>
<dbReference type="PANTHER" id="PTHR22835:SF683">
    <property type="entry name" value="OS05G0506800 PROTEIN"/>
    <property type="match status" value="1"/>
</dbReference>
<dbReference type="GO" id="GO:0016788">
    <property type="term" value="F:hydrolase activity, acting on ester bonds"/>
    <property type="evidence" value="ECO:0007669"/>
    <property type="project" value="InterPro"/>
</dbReference>
<comment type="similarity">
    <text evidence="1">Belongs to the 'GDSL' lipolytic enzyme family.</text>
</comment>
<evidence type="ECO:0000313" key="5">
    <source>
        <dbReference type="EMBL" id="CAI8591038.1"/>
    </source>
</evidence>
<evidence type="ECO:0000256" key="3">
    <source>
        <dbReference type="ARBA" id="ARBA00022801"/>
    </source>
</evidence>
<dbReference type="Pfam" id="PF00657">
    <property type="entry name" value="Lipase_GDSL"/>
    <property type="match status" value="1"/>
</dbReference>
<keyword evidence="3" id="KW-0378">Hydrolase</keyword>
<dbReference type="Proteomes" id="UP001157006">
    <property type="component" value="Chromosome 1L"/>
</dbReference>
<evidence type="ECO:0000313" key="6">
    <source>
        <dbReference type="Proteomes" id="UP001157006"/>
    </source>
</evidence>
<dbReference type="PROSITE" id="PS51257">
    <property type="entry name" value="PROKAR_LIPOPROTEIN"/>
    <property type="match status" value="1"/>
</dbReference>